<evidence type="ECO:0000259" key="5">
    <source>
        <dbReference type="PROSITE" id="PS50977"/>
    </source>
</evidence>
<keyword evidence="3" id="KW-0804">Transcription</keyword>
<gene>
    <name evidence="6" type="ORF">FHS94_003329</name>
</gene>
<evidence type="ECO:0000256" key="1">
    <source>
        <dbReference type="ARBA" id="ARBA00023015"/>
    </source>
</evidence>
<evidence type="ECO:0000313" key="6">
    <source>
        <dbReference type="EMBL" id="MBB5716463.1"/>
    </source>
</evidence>
<dbReference type="InterPro" id="IPR001647">
    <property type="entry name" value="HTH_TetR"/>
</dbReference>
<dbReference type="PROSITE" id="PS01081">
    <property type="entry name" value="HTH_TETR_1"/>
    <property type="match status" value="1"/>
</dbReference>
<keyword evidence="7" id="KW-1185">Reference proteome</keyword>
<dbReference type="SUPFAM" id="SSF48498">
    <property type="entry name" value="Tetracyclin repressor-like, C-terminal domain"/>
    <property type="match status" value="1"/>
</dbReference>
<dbReference type="PANTHER" id="PTHR47506:SF1">
    <property type="entry name" value="HTH-TYPE TRANSCRIPTIONAL REGULATOR YJDC"/>
    <property type="match status" value="1"/>
</dbReference>
<evidence type="ECO:0000256" key="4">
    <source>
        <dbReference type="PROSITE-ProRule" id="PRU00335"/>
    </source>
</evidence>
<sequence>MHLFWRKGYSATSISDLTAAMGIGSPSLYAAFGSKEALYAEALEHYGRMHEATAWGGFLAAATARDAVEAFLRDTAAGLSEAANGCMVTLSAVGAEGHEELGALVTSARNATLIRLEERIEQAKAAGEIDRLVDTHRLARFVQTVQNGMSLIARDGAELGELIAVVDMAMLAWDAQLREPPHV</sequence>
<dbReference type="Gene3D" id="1.10.10.60">
    <property type="entry name" value="Homeodomain-like"/>
    <property type="match status" value="1"/>
</dbReference>
<accession>A0A7W9BFY4</accession>
<feature type="DNA-binding region" description="H-T-H motif" evidence="4">
    <location>
        <begin position="13"/>
        <end position="32"/>
    </location>
</feature>
<feature type="domain" description="HTH tetR-type" evidence="5">
    <location>
        <begin position="1"/>
        <end position="50"/>
    </location>
</feature>
<dbReference type="InterPro" id="IPR036271">
    <property type="entry name" value="Tet_transcr_reg_TetR-rel_C_sf"/>
</dbReference>
<name>A0A7W9BFY4_9SPHN</name>
<dbReference type="AlphaFoldDB" id="A0A7W9BFY4"/>
<reference evidence="6 7" key="1">
    <citation type="submission" date="2020-08" db="EMBL/GenBank/DDBJ databases">
        <title>Genomic Encyclopedia of Type Strains, Phase IV (KMG-IV): sequencing the most valuable type-strain genomes for metagenomic binning, comparative biology and taxonomic classification.</title>
        <authorList>
            <person name="Goeker M."/>
        </authorList>
    </citation>
    <scope>NUCLEOTIDE SEQUENCE [LARGE SCALE GENOMIC DNA]</scope>
    <source>
        <strain evidence="6 7">DSM 100044</strain>
    </source>
</reference>
<dbReference type="Proteomes" id="UP000546200">
    <property type="component" value="Unassembled WGS sequence"/>
</dbReference>
<protein>
    <submittedName>
        <fullName evidence="6">AcrR family transcriptional regulator</fullName>
    </submittedName>
</protein>
<dbReference type="PANTHER" id="PTHR47506">
    <property type="entry name" value="TRANSCRIPTIONAL REGULATORY PROTEIN"/>
    <property type="match status" value="1"/>
</dbReference>
<organism evidence="6 7">
    <name type="scientific">Sphingomonas aerophila</name>
    <dbReference type="NCBI Taxonomy" id="1344948"/>
    <lineage>
        <taxon>Bacteria</taxon>
        <taxon>Pseudomonadati</taxon>
        <taxon>Pseudomonadota</taxon>
        <taxon>Alphaproteobacteria</taxon>
        <taxon>Sphingomonadales</taxon>
        <taxon>Sphingomonadaceae</taxon>
        <taxon>Sphingomonas</taxon>
    </lineage>
</organism>
<evidence type="ECO:0000313" key="7">
    <source>
        <dbReference type="Proteomes" id="UP000546200"/>
    </source>
</evidence>
<comment type="caution">
    <text evidence="6">The sequence shown here is derived from an EMBL/GenBank/DDBJ whole genome shotgun (WGS) entry which is preliminary data.</text>
</comment>
<proteinExistence type="predicted"/>
<dbReference type="Pfam" id="PF00440">
    <property type="entry name" value="TetR_N"/>
    <property type="match status" value="1"/>
</dbReference>
<dbReference type="Gene3D" id="1.10.357.10">
    <property type="entry name" value="Tetracycline Repressor, domain 2"/>
    <property type="match status" value="1"/>
</dbReference>
<dbReference type="InterPro" id="IPR023772">
    <property type="entry name" value="DNA-bd_HTH_TetR-type_CS"/>
</dbReference>
<dbReference type="SUPFAM" id="SSF46689">
    <property type="entry name" value="Homeodomain-like"/>
    <property type="match status" value="1"/>
</dbReference>
<dbReference type="GO" id="GO:0003677">
    <property type="term" value="F:DNA binding"/>
    <property type="evidence" value="ECO:0007669"/>
    <property type="project" value="UniProtKB-UniRule"/>
</dbReference>
<dbReference type="EMBL" id="JACIJK010000011">
    <property type="protein sequence ID" value="MBB5716463.1"/>
    <property type="molecule type" value="Genomic_DNA"/>
</dbReference>
<dbReference type="PROSITE" id="PS50977">
    <property type="entry name" value="HTH_TETR_2"/>
    <property type="match status" value="1"/>
</dbReference>
<keyword evidence="2 4" id="KW-0238">DNA-binding</keyword>
<dbReference type="InterPro" id="IPR009057">
    <property type="entry name" value="Homeodomain-like_sf"/>
</dbReference>
<evidence type="ECO:0000256" key="3">
    <source>
        <dbReference type="ARBA" id="ARBA00023163"/>
    </source>
</evidence>
<evidence type="ECO:0000256" key="2">
    <source>
        <dbReference type="ARBA" id="ARBA00023125"/>
    </source>
</evidence>
<keyword evidence="1" id="KW-0805">Transcription regulation</keyword>